<feature type="transmembrane region" description="Helical" evidence="1">
    <location>
        <begin position="121"/>
        <end position="139"/>
    </location>
</feature>
<name>A0ABZ2YWM8_9BACT</name>
<gene>
    <name evidence="2" type="ORF">WJU22_15775</name>
</gene>
<keyword evidence="1" id="KW-0472">Membrane</keyword>
<organism evidence="2 3">
    <name type="scientific">Chitinophaga caseinilytica</name>
    <dbReference type="NCBI Taxonomy" id="2267521"/>
    <lineage>
        <taxon>Bacteria</taxon>
        <taxon>Pseudomonadati</taxon>
        <taxon>Bacteroidota</taxon>
        <taxon>Chitinophagia</taxon>
        <taxon>Chitinophagales</taxon>
        <taxon>Chitinophagaceae</taxon>
        <taxon>Chitinophaga</taxon>
    </lineage>
</organism>
<feature type="transmembrane region" description="Helical" evidence="1">
    <location>
        <begin position="21"/>
        <end position="40"/>
    </location>
</feature>
<sequence>MEPLEIPKTYTEQRFTSLKSLNFFSGIAAAIVVFIIWMGYSKYQFRKETIAEGNIVRVKIERVSCGRRSYILFKDRGAQHSVNLHGSVCGGLDYGQVVEVYYSENTGLYLLKNDGLGDDDLPFMWTGILLAAGLVIFYIRCYRRVKRSAATARDPAHRR</sequence>
<evidence type="ECO:0000313" key="2">
    <source>
        <dbReference type="EMBL" id="WZN44355.1"/>
    </source>
</evidence>
<dbReference type="Proteomes" id="UP001449657">
    <property type="component" value="Chromosome"/>
</dbReference>
<accession>A0ABZ2YWM8</accession>
<dbReference type="RefSeq" id="WP_341839142.1">
    <property type="nucleotide sequence ID" value="NZ_CP149792.1"/>
</dbReference>
<reference evidence="2 3" key="1">
    <citation type="submission" date="2024-03" db="EMBL/GenBank/DDBJ databases">
        <title>Chitinophaga caseinilytica sp. nov., a casein hydrolysing bacterium isolated from forest soil.</title>
        <authorList>
            <person name="Lee D.S."/>
            <person name="Han D.M."/>
            <person name="Baek J.H."/>
            <person name="Choi D.G."/>
            <person name="Jeon J.H."/>
            <person name="Jeon C.O."/>
        </authorList>
    </citation>
    <scope>NUCLEOTIDE SEQUENCE [LARGE SCALE GENOMIC DNA]</scope>
    <source>
        <strain evidence="2 3">KACC 19118</strain>
    </source>
</reference>
<evidence type="ECO:0000256" key="1">
    <source>
        <dbReference type="SAM" id="Phobius"/>
    </source>
</evidence>
<protein>
    <recommendedName>
        <fullName evidence="4">DUF3592 domain-containing protein</fullName>
    </recommendedName>
</protein>
<proteinExistence type="predicted"/>
<keyword evidence="3" id="KW-1185">Reference proteome</keyword>
<keyword evidence="1" id="KW-0812">Transmembrane</keyword>
<evidence type="ECO:0000313" key="3">
    <source>
        <dbReference type="Proteomes" id="UP001449657"/>
    </source>
</evidence>
<keyword evidence="1" id="KW-1133">Transmembrane helix</keyword>
<evidence type="ECO:0008006" key="4">
    <source>
        <dbReference type="Google" id="ProtNLM"/>
    </source>
</evidence>
<dbReference type="EMBL" id="CP150096">
    <property type="protein sequence ID" value="WZN44355.1"/>
    <property type="molecule type" value="Genomic_DNA"/>
</dbReference>